<keyword evidence="3" id="KW-1185">Reference proteome</keyword>
<sequence>MEMSASVKLTSFAVESIIIMLFAAFCCCIIYAGQLVGGTPVPQGDWSKLKLQQASSKNKKKKKGAPTKDAFSKREGLHDCLEIWPMRKHAILNNNINILSKELWMEQKK</sequence>
<protein>
    <submittedName>
        <fullName evidence="2">Uncharacterized protein</fullName>
    </submittedName>
</protein>
<feature type="transmembrane region" description="Helical" evidence="1">
    <location>
        <begin position="12"/>
        <end position="33"/>
    </location>
</feature>
<evidence type="ECO:0000256" key="1">
    <source>
        <dbReference type="SAM" id="Phobius"/>
    </source>
</evidence>
<keyword evidence="1" id="KW-0812">Transmembrane</keyword>
<proteinExistence type="predicted"/>
<keyword evidence="1" id="KW-0472">Membrane</keyword>
<keyword evidence="1" id="KW-1133">Transmembrane helix</keyword>
<dbReference type="EMBL" id="OZ020107">
    <property type="protein sequence ID" value="CAK9259941.1"/>
    <property type="molecule type" value="Genomic_DNA"/>
</dbReference>
<evidence type="ECO:0000313" key="3">
    <source>
        <dbReference type="Proteomes" id="UP001497444"/>
    </source>
</evidence>
<reference evidence="2" key="1">
    <citation type="submission" date="2024-02" db="EMBL/GenBank/DDBJ databases">
        <authorList>
            <consortium name="ELIXIR-Norway"/>
            <consortium name="Elixir Norway"/>
        </authorList>
    </citation>
    <scope>NUCLEOTIDE SEQUENCE</scope>
</reference>
<dbReference type="Proteomes" id="UP001497444">
    <property type="component" value="Chromosome 12"/>
</dbReference>
<organism evidence="2 3">
    <name type="scientific">Sphagnum jensenii</name>
    <dbReference type="NCBI Taxonomy" id="128206"/>
    <lineage>
        <taxon>Eukaryota</taxon>
        <taxon>Viridiplantae</taxon>
        <taxon>Streptophyta</taxon>
        <taxon>Embryophyta</taxon>
        <taxon>Bryophyta</taxon>
        <taxon>Sphagnophytina</taxon>
        <taxon>Sphagnopsida</taxon>
        <taxon>Sphagnales</taxon>
        <taxon>Sphagnaceae</taxon>
        <taxon>Sphagnum</taxon>
    </lineage>
</organism>
<accession>A0ABP0VZI6</accession>
<gene>
    <name evidence="2" type="ORF">CSSPJE1EN1_LOCUS5419</name>
</gene>
<evidence type="ECO:0000313" key="2">
    <source>
        <dbReference type="EMBL" id="CAK9259941.1"/>
    </source>
</evidence>
<name>A0ABP0VZI6_9BRYO</name>